<reference evidence="2 3" key="1">
    <citation type="journal article" date="2018" name="Nat. Ecol. Evol.">
        <title>Shark genomes provide insights into elasmobranch evolution and the origin of vertebrates.</title>
        <authorList>
            <person name="Hara Y"/>
            <person name="Yamaguchi K"/>
            <person name="Onimaru K"/>
            <person name="Kadota M"/>
            <person name="Koyanagi M"/>
            <person name="Keeley SD"/>
            <person name="Tatsumi K"/>
            <person name="Tanaka K"/>
            <person name="Motone F"/>
            <person name="Kageyama Y"/>
            <person name="Nozu R"/>
            <person name="Adachi N"/>
            <person name="Nishimura O"/>
            <person name="Nakagawa R"/>
            <person name="Tanegashima C"/>
            <person name="Kiyatake I"/>
            <person name="Matsumoto R"/>
            <person name="Murakumo K"/>
            <person name="Nishida K"/>
            <person name="Terakita A"/>
            <person name="Kuratani S"/>
            <person name="Sato K"/>
            <person name="Hyodo S Kuraku.S."/>
        </authorList>
    </citation>
    <scope>NUCLEOTIDE SEQUENCE [LARGE SCALE GENOMIC DNA]</scope>
</reference>
<feature type="compositionally biased region" description="Basic and acidic residues" evidence="1">
    <location>
        <begin position="42"/>
        <end position="52"/>
    </location>
</feature>
<dbReference type="OrthoDB" id="498125at2759"/>
<organism evidence="2 3">
    <name type="scientific">Chiloscyllium punctatum</name>
    <name type="common">Brownbanded bambooshark</name>
    <name type="synonym">Hemiscyllium punctatum</name>
    <dbReference type="NCBI Taxonomy" id="137246"/>
    <lineage>
        <taxon>Eukaryota</taxon>
        <taxon>Metazoa</taxon>
        <taxon>Chordata</taxon>
        <taxon>Craniata</taxon>
        <taxon>Vertebrata</taxon>
        <taxon>Chondrichthyes</taxon>
        <taxon>Elasmobranchii</taxon>
        <taxon>Galeomorphii</taxon>
        <taxon>Galeoidea</taxon>
        <taxon>Orectolobiformes</taxon>
        <taxon>Hemiscylliidae</taxon>
        <taxon>Chiloscyllium</taxon>
    </lineage>
</organism>
<evidence type="ECO:0000313" key="2">
    <source>
        <dbReference type="EMBL" id="GCC42181.1"/>
    </source>
</evidence>
<feature type="compositionally biased region" description="Acidic residues" evidence="1">
    <location>
        <begin position="31"/>
        <end position="41"/>
    </location>
</feature>
<dbReference type="Proteomes" id="UP000287033">
    <property type="component" value="Unassembled WGS sequence"/>
</dbReference>
<comment type="caution">
    <text evidence="2">The sequence shown here is derived from an EMBL/GenBank/DDBJ whole genome shotgun (WGS) entry which is preliminary data.</text>
</comment>
<feature type="non-terminal residue" evidence="2">
    <location>
        <position position="76"/>
    </location>
</feature>
<evidence type="ECO:0000313" key="3">
    <source>
        <dbReference type="Proteomes" id="UP000287033"/>
    </source>
</evidence>
<proteinExistence type="predicted"/>
<gene>
    <name evidence="2" type="ORF">chiPu_0026071</name>
</gene>
<dbReference type="EMBL" id="BEZZ01071613">
    <property type="protein sequence ID" value="GCC42181.1"/>
    <property type="molecule type" value="Genomic_DNA"/>
</dbReference>
<protein>
    <submittedName>
        <fullName evidence="2">Uncharacterized protein</fullName>
    </submittedName>
</protein>
<sequence>MVRFALNEAVTKKGRGSKGKVPGRAAKGDGGDAETDGVFEDTPDRLETEDGNRSDLKISSWNVDGLRAWVKKDGVQ</sequence>
<dbReference type="AlphaFoldDB" id="A0A401THQ0"/>
<feature type="region of interest" description="Disordered" evidence="1">
    <location>
        <begin position="1"/>
        <end position="52"/>
    </location>
</feature>
<dbReference type="STRING" id="137246.A0A401THQ0"/>
<keyword evidence="3" id="KW-1185">Reference proteome</keyword>
<accession>A0A401THQ0</accession>
<evidence type="ECO:0000256" key="1">
    <source>
        <dbReference type="SAM" id="MobiDB-lite"/>
    </source>
</evidence>
<name>A0A401THQ0_CHIPU</name>